<dbReference type="PANTHER" id="PTHR43649:SF33">
    <property type="entry name" value="POLYGALACTURONAN_RHAMNOGALACTURONAN-BINDING PROTEIN YTCQ"/>
    <property type="match status" value="1"/>
</dbReference>
<organism evidence="7 8">
    <name type="scientific">Lederbergia galactosidilytica</name>
    <dbReference type="NCBI Taxonomy" id="217031"/>
    <lineage>
        <taxon>Bacteria</taxon>
        <taxon>Bacillati</taxon>
        <taxon>Bacillota</taxon>
        <taxon>Bacilli</taxon>
        <taxon>Bacillales</taxon>
        <taxon>Bacillaceae</taxon>
        <taxon>Lederbergia</taxon>
    </lineage>
</organism>
<dbReference type="EMBL" id="LDJR01000061">
    <property type="protein sequence ID" value="OAK67140.1"/>
    <property type="molecule type" value="Genomic_DNA"/>
</dbReference>
<evidence type="ECO:0000256" key="3">
    <source>
        <dbReference type="ARBA" id="ARBA00023136"/>
    </source>
</evidence>
<protein>
    <submittedName>
        <fullName evidence="7">ABC transporter substrate-binding protein</fullName>
    </submittedName>
</protein>
<keyword evidence="5" id="KW-0449">Lipoprotein</keyword>
<proteinExistence type="predicted"/>
<keyword evidence="8" id="KW-1185">Reference proteome</keyword>
<dbReference type="PATRIC" id="fig|217031.6.peg.4676"/>
<accession>A0A177ZIG2</accession>
<sequence length="537" mass="60989">MKKLSWLGLILLLIFSMVLTACTGGGSKTSKEENKTEDGKLSLHFMKRGFGSIHPPADELWMWKKMEEKTDIHIKWEEIPDESRGEKKNVIMSSKELPDAFYGAFGFSADEVAKYGQEGLFIPLEDLIAEHAPNLTALFEEYPSIKQAVTMPDGHIYSLPYVDFSGPERSLRYNINKKWLENIGIDDPSSITTLDQFTDVLRKFKSEDANGNGDASDEVPVSLAPGAIGMFEEQMLGSFGMGNGGLKAAGMKLYLDEKGELQLTLTDEKFKDLWSYFNMLWQEELFHPQTFSDMEYEEWVTEGTQDKVGVFSWVGPDYLGSKVADNFVGLHAFEGANGDRVLNWIDHPARGTTQFMITKDNQNPEETIEWVDYFYGEEGSNFGFFGIEGETYEMVDGAPLYNDEILNYEGGPQLGAFQYVDNVYGAFYPYLEPEPAWRAKARGLEIDDIYNANTEEIETLEPETILPQFQSTAEESAEISAIMTDVDTYVEEMRAKFVTGKADIEKDWEGYVKNLEKMGIDRYLEIRRAQYERIQSQ</sequence>
<dbReference type="SUPFAM" id="SSF53850">
    <property type="entry name" value="Periplasmic binding protein-like II"/>
    <property type="match status" value="1"/>
</dbReference>
<evidence type="ECO:0000256" key="4">
    <source>
        <dbReference type="ARBA" id="ARBA00023139"/>
    </source>
</evidence>
<evidence type="ECO:0000313" key="8">
    <source>
        <dbReference type="Proteomes" id="UP000077881"/>
    </source>
</evidence>
<dbReference type="PROSITE" id="PS51257">
    <property type="entry name" value="PROKAR_LIPOPROTEIN"/>
    <property type="match status" value="1"/>
</dbReference>
<dbReference type="OrthoDB" id="9768630at2"/>
<dbReference type="STRING" id="217031.ABB05_21525"/>
<name>A0A177ZIG2_9BACI</name>
<evidence type="ECO:0000256" key="6">
    <source>
        <dbReference type="SAM" id="SignalP"/>
    </source>
</evidence>
<evidence type="ECO:0000256" key="2">
    <source>
        <dbReference type="ARBA" id="ARBA00022729"/>
    </source>
</evidence>
<evidence type="ECO:0000313" key="7">
    <source>
        <dbReference type="EMBL" id="OAK67140.1"/>
    </source>
</evidence>
<dbReference type="RefSeq" id="WP_057983725.1">
    <property type="nucleotide sequence ID" value="NZ_JAGGKH010000012.1"/>
</dbReference>
<keyword evidence="4" id="KW-0564">Palmitate</keyword>
<dbReference type="Proteomes" id="UP000077881">
    <property type="component" value="Unassembled WGS sequence"/>
</dbReference>
<keyword evidence="2 6" id="KW-0732">Signal</keyword>
<dbReference type="InterPro" id="IPR006059">
    <property type="entry name" value="SBP"/>
</dbReference>
<keyword evidence="3" id="KW-0472">Membrane</keyword>
<dbReference type="AlphaFoldDB" id="A0A177ZIG2"/>
<gene>
    <name evidence="7" type="ORF">ABB05_21525</name>
</gene>
<feature type="chain" id="PRO_5039101886" evidence="6">
    <location>
        <begin position="22"/>
        <end position="537"/>
    </location>
</feature>
<dbReference type="Gene3D" id="3.40.190.10">
    <property type="entry name" value="Periplasmic binding protein-like II"/>
    <property type="match status" value="2"/>
</dbReference>
<keyword evidence="1" id="KW-1003">Cell membrane</keyword>
<dbReference type="PANTHER" id="PTHR43649">
    <property type="entry name" value="ARABINOSE-BINDING PROTEIN-RELATED"/>
    <property type="match status" value="1"/>
</dbReference>
<reference evidence="7 8" key="1">
    <citation type="submission" date="2015-05" db="EMBL/GenBank/DDBJ databases">
        <title>Comparison of genome.</title>
        <authorList>
            <person name="Zheng Z."/>
            <person name="Sun M."/>
        </authorList>
    </citation>
    <scope>NUCLEOTIDE SEQUENCE [LARGE SCALE GENOMIC DNA]</scope>
    <source>
        <strain evidence="7 8">G25-74</strain>
    </source>
</reference>
<evidence type="ECO:0000256" key="1">
    <source>
        <dbReference type="ARBA" id="ARBA00022475"/>
    </source>
</evidence>
<comment type="caution">
    <text evidence="7">The sequence shown here is derived from an EMBL/GenBank/DDBJ whole genome shotgun (WGS) entry which is preliminary data.</text>
</comment>
<dbReference type="Pfam" id="PF01547">
    <property type="entry name" value="SBP_bac_1"/>
    <property type="match status" value="1"/>
</dbReference>
<feature type="signal peptide" evidence="6">
    <location>
        <begin position="1"/>
        <end position="21"/>
    </location>
</feature>
<dbReference type="InterPro" id="IPR050490">
    <property type="entry name" value="Bact_solute-bd_prot1"/>
</dbReference>
<evidence type="ECO:0000256" key="5">
    <source>
        <dbReference type="ARBA" id="ARBA00023288"/>
    </source>
</evidence>